<gene>
    <name evidence="2" type="ORF">CK500_10400</name>
</gene>
<dbReference type="Proteomes" id="UP000218083">
    <property type="component" value="Unassembled WGS sequence"/>
</dbReference>
<protein>
    <submittedName>
        <fullName evidence="2">Uncharacterized protein</fullName>
    </submittedName>
</protein>
<feature type="transmembrane region" description="Helical" evidence="1">
    <location>
        <begin position="58"/>
        <end position="83"/>
    </location>
</feature>
<organism evidence="2 3">
    <name type="scientific">Halorubrum salipaludis</name>
    <dbReference type="NCBI Taxonomy" id="2032630"/>
    <lineage>
        <taxon>Archaea</taxon>
        <taxon>Methanobacteriati</taxon>
        <taxon>Methanobacteriota</taxon>
        <taxon>Stenosarchaea group</taxon>
        <taxon>Halobacteria</taxon>
        <taxon>Halobacteriales</taxon>
        <taxon>Haloferacaceae</taxon>
        <taxon>Halorubrum</taxon>
    </lineage>
</organism>
<accession>A0A2A2FCN1</accession>
<keyword evidence="1" id="KW-0812">Transmembrane</keyword>
<dbReference type="AlphaFoldDB" id="A0A2A2FCN1"/>
<keyword evidence="1" id="KW-0472">Membrane</keyword>
<dbReference type="EMBL" id="NSKC01000005">
    <property type="protein sequence ID" value="PAU83206.1"/>
    <property type="molecule type" value="Genomic_DNA"/>
</dbReference>
<proteinExistence type="predicted"/>
<name>A0A2A2FCN1_9EURY</name>
<keyword evidence="3" id="KW-1185">Reference proteome</keyword>
<sequence>MSEPGAALARIRTESRPHAVALAVALIGGVALASVHWLGLVAAGAAAALVAPSFRRGVAYALAASALALVTFTVALGSAAPLVAGMRPAVYVTAAGALGLPLLGSLARGVA</sequence>
<evidence type="ECO:0000256" key="1">
    <source>
        <dbReference type="SAM" id="Phobius"/>
    </source>
</evidence>
<reference evidence="2 3" key="1">
    <citation type="submission" date="2017-08" db="EMBL/GenBank/DDBJ databases">
        <title>The strain WRN001 was isolated from Binhai saline alkaline soil, Tianjin, China.</title>
        <authorList>
            <person name="Liu D."/>
            <person name="Zhang G."/>
        </authorList>
    </citation>
    <scope>NUCLEOTIDE SEQUENCE [LARGE SCALE GENOMIC DNA]</scope>
    <source>
        <strain evidence="2 3">WN019</strain>
    </source>
</reference>
<feature type="transmembrane region" description="Helical" evidence="1">
    <location>
        <begin position="20"/>
        <end position="51"/>
    </location>
</feature>
<evidence type="ECO:0000313" key="2">
    <source>
        <dbReference type="EMBL" id="PAU83206.1"/>
    </source>
</evidence>
<evidence type="ECO:0000313" key="3">
    <source>
        <dbReference type="Proteomes" id="UP000218083"/>
    </source>
</evidence>
<comment type="caution">
    <text evidence="2">The sequence shown here is derived from an EMBL/GenBank/DDBJ whole genome shotgun (WGS) entry which is preliminary data.</text>
</comment>
<keyword evidence="1" id="KW-1133">Transmembrane helix</keyword>
<feature type="transmembrane region" description="Helical" evidence="1">
    <location>
        <begin position="89"/>
        <end position="107"/>
    </location>
</feature>
<dbReference type="RefSeq" id="WP_095637172.1">
    <property type="nucleotide sequence ID" value="NZ_NSKC01000005.1"/>
</dbReference>